<dbReference type="AlphaFoldDB" id="I3SGY4"/>
<organism evidence="1">
    <name type="scientific">Lotus japonicus</name>
    <name type="common">Lotus corniculatus var. japonicus</name>
    <dbReference type="NCBI Taxonomy" id="34305"/>
    <lineage>
        <taxon>Eukaryota</taxon>
        <taxon>Viridiplantae</taxon>
        <taxon>Streptophyta</taxon>
        <taxon>Embryophyta</taxon>
        <taxon>Tracheophyta</taxon>
        <taxon>Spermatophyta</taxon>
        <taxon>Magnoliopsida</taxon>
        <taxon>eudicotyledons</taxon>
        <taxon>Gunneridae</taxon>
        <taxon>Pentapetalae</taxon>
        <taxon>rosids</taxon>
        <taxon>fabids</taxon>
        <taxon>Fabales</taxon>
        <taxon>Fabaceae</taxon>
        <taxon>Papilionoideae</taxon>
        <taxon>50 kb inversion clade</taxon>
        <taxon>NPAAA clade</taxon>
        <taxon>Hologalegina</taxon>
        <taxon>robinioid clade</taxon>
        <taxon>Loteae</taxon>
        <taxon>Lotus</taxon>
    </lineage>
</organism>
<sequence length="58" mass="6390">MSAAPKIAYWKPSQNTLIGRGSVLSTMLCWTATDLRRVSTKPATAMEIAERTNPTPIR</sequence>
<reference evidence="1" key="1">
    <citation type="submission" date="2012-05" db="EMBL/GenBank/DDBJ databases">
        <authorList>
            <person name="Krishnakumar V."/>
            <person name="Cheung F."/>
            <person name="Xiao Y."/>
            <person name="Chan A."/>
            <person name="Moskal W.A."/>
            <person name="Town C.D."/>
        </authorList>
    </citation>
    <scope>NUCLEOTIDE SEQUENCE</scope>
</reference>
<accession>I3SGY4</accession>
<name>I3SGY4_LOTJA</name>
<protein>
    <submittedName>
        <fullName evidence="1">Uncharacterized protein</fullName>
    </submittedName>
</protein>
<proteinExistence type="evidence at transcript level"/>
<evidence type="ECO:0000313" key="1">
    <source>
        <dbReference type="EMBL" id="AFK39526.1"/>
    </source>
</evidence>
<dbReference type="EMBL" id="BT139731">
    <property type="protein sequence ID" value="AFK39526.1"/>
    <property type="molecule type" value="mRNA"/>
</dbReference>